<dbReference type="EMBL" id="PDKU01000004">
    <property type="protein sequence ID" value="PPI86376.1"/>
    <property type="molecule type" value="Genomic_DNA"/>
</dbReference>
<dbReference type="Pfam" id="PF00886">
    <property type="entry name" value="Ribosomal_S16"/>
    <property type="match status" value="1"/>
</dbReference>
<evidence type="ECO:0000313" key="4">
    <source>
        <dbReference type="EMBL" id="PPI86376.1"/>
    </source>
</evidence>
<dbReference type="Gene3D" id="3.30.1320.10">
    <property type="match status" value="1"/>
</dbReference>
<organism evidence="4 5">
    <name type="scientific">Candidatus Pantoea edessiphila</name>
    <dbReference type="NCBI Taxonomy" id="2044610"/>
    <lineage>
        <taxon>Bacteria</taxon>
        <taxon>Pseudomonadati</taxon>
        <taxon>Pseudomonadota</taxon>
        <taxon>Gammaproteobacteria</taxon>
        <taxon>Enterobacterales</taxon>
        <taxon>Erwiniaceae</taxon>
        <taxon>Pantoea</taxon>
    </lineage>
</organism>
<dbReference type="PANTHER" id="PTHR12919:SF20">
    <property type="entry name" value="SMALL RIBOSOMAL SUBUNIT PROTEIN BS16M"/>
    <property type="match status" value="1"/>
</dbReference>
<gene>
    <name evidence="3" type="primary">rpsP</name>
    <name evidence="4" type="ORF">CRV10_02760</name>
</gene>
<protein>
    <recommendedName>
        <fullName evidence="3">Small ribosomal subunit protein bS16</fullName>
    </recommendedName>
</protein>
<dbReference type="AlphaFoldDB" id="A0A2P5SVN4"/>
<dbReference type="NCBIfam" id="TIGR00002">
    <property type="entry name" value="S16"/>
    <property type="match status" value="1"/>
</dbReference>
<evidence type="ECO:0000256" key="3">
    <source>
        <dbReference type="HAMAP-Rule" id="MF_00385"/>
    </source>
</evidence>
<keyword evidence="5" id="KW-1185">Reference proteome</keyword>
<name>A0A2P5SVN4_9GAMM</name>
<comment type="caution">
    <text evidence="4">The sequence shown here is derived from an EMBL/GenBank/DDBJ whole genome shotgun (WGS) entry which is preliminary data.</text>
</comment>
<dbReference type="InterPro" id="IPR023803">
    <property type="entry name" value="Ribosomal_bS16_dom_sf"/>
</dbReference>
<dbReference type="GO" id="GO:0015935">
    <property type="term" value="C:small ribosomal subunit"/>
    <property type="evidence" value="ECO:0007669"/>
    <property type="project" value="TreeGrafter"/>
</dbReference>
<dbReference type="Proteomes" id="UP000296144">
    <property type="component" value="Unassembled WGS sequence"/>
</dbReference>
<evidence type="ECO:0000256" key="2">
    <source>
        <dbReference type="ARBA" id="ARBA00023274"/>
    </source>
</evidence>
<accession>A0A2P5SVN4</accession>
<proteinExistence type="inferred from homology"/>
<reference evidence="4 5" key="1">
    <citation type="journal article" date="2018" name="Genome Biol. Evol.">
        <title>Cladogenesis and Genomic Streamlining in Extracellular Endosymbionts of Tropical Stink Bugs.</title>
        <authorList>
            <person name="Otero-Bravo A."/>
            <person name="Goffredi S."/>
            <person name="Sabree Z.L."/>
        </authorList>
    </citation>
    <scope>NUCLEOTIDE SEQUENCE [LARGE SCALE GENOMIC DNA]</scope>
    <source>
        <strain evidence="4 5">SoEL</strain>
    </source>
</reference>
<dbReference type="HAMAP" id="MF_00385">
    <property type="entry name" value="Ribosomal_bS16"/>
    <property type="match status" value="1"/>
</dbReference>
<evidence type="ECO:0000256" key="1">
    <source>
        <dbReference type="ARBA" id="ARBA00022980"/>
    </source>
</evidence>
<dbReference type="GO" id="GO:0006412">
    <property type="term" value="P:translation"/>
    <property type="evidence" value="ECO:0007669"/>
    <property type="project" value="UniProtKB-UniRule"/>
</dbReference>
<keyword evidence="1 3" id="KW-0689">Ribosomal protein</keyword>
<sequence length="92" mass="10718">MVIIRLARHGVKKRPFYQVVVADSRKSRNGLFIENVGFFNPIPYGKEKNVSLNLNRIEYWKHQGAQFSNKVNTLIKKVKTSEVNNRTKSKNE</sequence>
<keyword evidence="2 3" id="KW-0687">Ribonucleoprotein</keyword>
<dbReference type="GO" id="GO:0005737">
    <property type="term" value="C:cytoplasm"/>
    <property type="evidence" value="ECO:0007669"/>
    <property type="project" value="UniProtKB-ARBA"/>
</dbReference>
<evidence type="ECO:0000313" key="5">
    <source>
        <dbReference type="Proteomes" id="UP000296144"/>
    </source>
</evidence>
<comment type="similarity">
    <text evidence="3">Belongs to the bacterial ribosomal protein bS16 family.</text>
</comment>
<dbReference type="RefSeq" id="WP_136130319.1">
    <property type="nucleotide sequence ID" value="NZ_PDKU01000004.1"/>
</dbReference>
<dbReference type="SUPFAM" id="SSF54565">
    <property type="entry name" value="Ribosomal protein S16"/>
    <property type="match status" value="1"/>
</dbReference>
<dbReference type="OrthoDB" id="9807878at2"/>
<dbReference type="GO" id="GO:0003735">
    <property type="term" value="F:structural constituent of ribosome"/>
    <property type="evidence" value="ECO:0007669"/>
    <property type="project" value="InterPro"/>
</dbReference>
<dbReference type="InterPro" id="IPR000307">
    <property type="entry name" value="Ribosomal_bS16"/>
</dbReference>
<dbReference type="PANTHER" id="PTHR12919">
    <property type="entry name" value="30S RIBOSOMAL PROTEIN S16"/>
    <property type="match status" value="1"/>
</dbReference>